<dbReference type="RefSeq" id="WP_251259570.1">
    <property type="nucleotide sequence ID" value="NZ_JAMQGP010000001.1"/>
</dbReference>
<dbReference type="GO" id="GO:0015949">
    <property type="term" value="P:nucleobase-containing small molecule interconversion"/>
    <property type="evidence" value="ECO:0007669"/>
    <property type="project" value="TreeGrafter"/>
</dbReference>
<sequence>MATRNNDLFAAIDLGSNSFHMLVVRQIGHSVQTMAKVKRKVRLAAGLDDSLNLSKEAMERGWQCLRLFAQRLQYLPPENVKIVATATLRLANNVDQFVTQAEQILGRRINIISGEQEAALIYQGAAYTSAGQPHRLIIDIGGASTEMIIGHDFDIHQAVSLNMGCVRFTTQFFNAGRFSATAFELATEAAKHEAQALVTSYQQFGWQQCLGSSGTVQAIQEVLLSQELDDQITLSRMHHLRDQIISCERLEQLNIKGLAEDRKPVFAGGLAILIGLFETFGITGMSISGGALREGLIYGMINQPIEPGVRQSTLSALIHKYHIEPRHAEQCRATALALFAHYKNQWPIECHEGEELLGCVALLHELGLTVGFADSHKHAEYILNVTQQPGFSKIQQALLATLLGNSKGEIDSQSIESLRGYKAEQAFGLLRILRWSILLTSHRSSSLILPSEILTDGVDTHWNMPAGWRSSHPLTAADLLEEQAIQAKVGWKFNVSSLKTPSH</sequence>
<comment type="caution">
    <text evidence="4">The sequence shown here is derived from an EMBL/GenBank/DDBJ whole genome shotgun (WGS) entry which is preliminary data.</text>
</comment>
<protein>
    <submittedName>
        <fullName evidence="4">Guanosine-5'-triphosphate,3'-diphosphate pyrophosphatase</fullName>
        <ecNumber evidence="4">3.6.1.40</ecNumber>
    </submittedName>
</protein>
<dbReference type="PANTHER" id="PTHR30005">
    <property type="entry name" value="EXOPOLYPHOSPHATASE"/>
    <property type="match status" value="1"/>
</dbReference>
<dbReference type="Pfam" id="PF02541">
    <property type="entry name" value="Ppx-GppA"/>
    <property type="match status" value="1"/>
</dbReference>
<dbReference type="SUPFAM" id="SSF53067">
    <property type="entry name" value="Actin-like ATPase domain"/>
    <property type="match status" value="2"/>
</dbReference>
<dbReference type="PIRSF" id="PIRSF001267">
    <property type="entry name" value="Pyrophosphatase_GppA_Ppx"/>
    <property type="match status" value="1"/>
</dbReference>
<dbReference type="InterPro" id="IPR048950">
    <property type="entry name" value="Ppx_GppA_C"/>
</dbReference>
<evidence type="ECO:0000313" key="4">
    <source>
        <dbReference type="EMBL" id="MCM2678243.1"/>
    </source>
</evidence>
<gene>
    <name evidence="4" type="ORF">NAF29_00990</name>
</gene>
<dbReference type="Pfam" id="PF21447">
    <property type="entry name" value="Ppx-GppA_III"/>
    <property type="match status" value="1"/>
</dbReference>
<dbReference type="SUPFAM" id="SSF109604">
    <property type="entry name" value="HD-domain/PDEase-like"/>
    <property type="match status" value="1"/>
</dbReference>
<dbReference type="EC" id="3.6.1.40" evidence="4"/>
<dbReference type="InterPro" id="IPR050273">
    <property type="entry name" value="GppA/Ppx_hydrolase"/>
</dbReference>
<dbReference type="AlphaFoldDB" id="A0AA41W429"/>
<dbReference type="FunFam" id="3.30.420.150:FF:000001">
    <property type="entry name" value="Guanosine-5'-triphosphate,3'-diphosphate pyrophosphatase"/>
    <property type="match status" value="1"/>
</dbReference>
<dbReference type="InterPro" id="IPR030673">
    <property type="entry name" value="PyroPPase_GppA_Ppx"/>
</dbReference>
<reference evidence="4 5" key="1">
    <citation type="journal article" date="2013" name="Antonie Van Leeuwenhoek">
        <title>Echinimonas agarilytica gen. nov., sp. nov., a new gammaproteobacterium isolated from the sea urchin Strongylocentrotus intermedius.</title>
        <authorList>
            <person name="Nedashkovskaya O.I."/>
            <person name="Stenkova A.M."/>
            <person name="Zhukova N.V."/>
            <person name="Van Trappen S."/>
            <person name="Lee J.S."/>
            <person name="Kim S.B."/>
        </authorList>
    </citation>
    <scope>NUCLEOTIDE SEQUENCE [LARGE SCALE GENOMIC DNA]</scope>
    <source>
        <strain evidence="4 5">KMM 6351</strain>
    </source>
</reference>
<evidence type="ECO:0000313" key="5">
    <source>
        <dbReference type="Proteomes" id="UP001165393"/>
    </source>
</evidence>
<dbReference type="PANTHER" id="PTHR30005:SF0">
    <property type="entry name" value="RETROGRADE REGULATION PROTEIN 2"/>
    <property type="match status" value="1"/>
</dbReference>
<name>A0AA41W429_9GAMM</name>
<keyword evidence="5" id="KW-1185">Reference proteome</keyword>
<proteinExistence type="predicted"/>
<dbReference type="InterPro" id="IPR003695">
    <property type="entry name" value="Ppx_GppA_N"/>
</dbReference>
<dbReference type="Gene3D" id="3.30.420.40">
    <property type="match status" value="1"/>
</dbReference>
<accession>A0AA41W429</accession>
<keyword evidence="1 4" id="KW-0378">Hydrolase</keyword>
<evidence type="ECO:0000259" key="2">
    <source>
        <dbReference type="Pfam" id="PF02541"/>
    </source>
</evidence>
<dbReference type="EMBL" id="JAMQGP010000001">
    <property type="protein sequence ID" value="MCM2678243.1"/>
    <property type="molecule type" value="Genomic_DNA"/>
</dbReference>
<dbReference type="InterPro" id="IPR043129">
    <property type="entry name" value="ATPase_NBD"/>
</dbReference>
<dbReference type="GO" id="GO:0008894">
    <property type="term" value="F:guanosine-5'-triphosphate,3'-diphosphate diphosphatase activity"/>
    <property type="evidence" value="ECO:0007669"/>
    <property type="project" value="UniProtKB-EC"/>
</dbReference>
<feature type="domain" description="Ppx/GppA phosphatase N-terminal" evidence="2">
    <location>
        <begin position="23"/>
        <end position="301"/>
    </location>
</feature>
<organism evidence="4 5">
    <name type="scientific">Echinimonas agarilytica</name>
    <dbReference type="NCBI Taxonomy" id="1215918"/>
    <lineage>
        <taxon>Bacteria</taxon>
        <taxon>Pseudomonadati</taxon>
        <taxon>Pseudomonadota</taxon>
        <taxon>Gammaproteobacteria</taxon>
        <taxon>Alteromonadales</taxon>
        <taxon>Echinimonadaceae</taxon>
        <taxon>Echinimonas</taxon>
    </lineage>
</organism>
<feature type="domain" description="Ppx/GppA phosphatase C-terminal" evidence="3">
    <location>
        <begin position="309"/>
        <end position="483"/>
    </location>
</feature>
<evidence type="ECO:0000259" key="3">
    <source>
        <dbReference type="Pfam" id="PF21447"/>
    </source>
</evidence>
<dbReference type="FunFam" id="3.30.420.40:FF:000023">
    <property type="entry name" value="Guanosine-5'-triphosphate,3'-diphosphate pyrophosphatase"/>
    <property type="match status" value="1"/>
</dbReference>
<dbReference type="Gene3D" id="1.10.3210.10">
    <property type="entry name" value="Hypothetical protein af1432"/>
    <property type="match status" value="1"/>
</dbReference>
<evidence type="ECO:0000256" key="1">
    <source>
        <dbReference type="ARBA" id="ARBA00022801"/>
    </source>
</evidence>
<dbReference type="Proteomes" id="UP001165393">
    <property type="component" value="Unassembled WGS sequence"/>
</dbReference>
<dbReference type="Gene3D" id="3.30.420.150">
    <property type="entry name" value="Exopolyphosphatase. Domain 2"/>
    <property type="match status" value="1"/>
</dbReference>